<evidence type="ECO:0000313" key="2">
    <source>
        <dbReference type="Proteomes" id="UP000229713"/>
    </source>
</evidence>
<protein>
    <submittedName>
        <fullName evidence="1">Uncharacterized protein</fullName>
    </submittedName>
</protein>
<evidence type="ECO:0000313" key="1">
    <source>
        <dbReference type="EMBL" id="PIK84469.1"/>
    </source>
</evidence>
<comment type="caution">
    <text evidence="1">The sequence shown here is derived from an EMBL/GenBank/DDBJ whole genome shotgun (WGS) entry which is preliminary data.</text>
</comment>
<name>A0A855F8I9_RAOOR</name>
<dbReference type="EMBL" id="NKYI01000017">
    <property type="protein sequence ID" value="PIK84469.1"/>
    <property type="molecule type" value="Genomic_DNA"/>
</dbReference>
<dbReference type="Proteomes" id="UP000229713">
    <property type="component" value="Unassembled WGS sequence"/>
</dbReference>
<dbReference type="RefSeq" id="WP_099843335.1">
    <property type="nucleotide sequence ID" value="NZ_NKYI01000017.1"/>
</dbReference>
<proteinExistence type="predicted"/>
<dbReference type="AlphaFoldDB" id="A0A855F8I9"/>
<organism evidence="1 2">
    <name type="scientific">Raoultella ornithinolytica</name>
    <name type="common">Klebsiella ornithinolytica</name>
    <dbReference type="NCBI Taxonomy" id="54291"/>
    <lineage>
        <taxon>Bacteria</taxon>
        <taxon>Pseudomonadati</taxon>
        <taxon>Pseudomonadota</taxon>
        <taxon>Gammaproteobacteria</taxon>
        <taxon>Enterobacterales</taxon>
        <taxon>Enterobacteriaceae</taxon>
        <taxon>Klebsiella/Raoultella group</taxon>
        <taxon>Raoultella</taxon>
    </lineage>
</organism>
<sequence length="90" mass="9863">MSKMKFIENVGSSSTTAHLGTKKLGHDVNAAAYECDGKIVIKLESNGVPVKGVSHIEMTREQYDEFCLPQARKLFVRGIELFGASTIFGE</sequence>
<accession>A0A855F8I9</accession>
<gene>
    <name evidence="1" type="ORF">CFY86_10535</name>
</gene>
<reference evidence="1 2" key="1">
    <citation type="submission" date="2017-07" db="EMBL/GenBank/DDBJ databases">
        <title>Raoultella ornithinolytica strain HH3 draft genome.</title>
        <authorList>
            <person name="Duceppe M.-O."/>
            <person name="Huang H."/>
            <person name="Phipps-Todd B."/>
        </authorList>
    </citation>
    <scope>NUCLEOTIDE SEQUENCE [LARGE SCALE GENOMIC DNA]</scope>
    <source>
        <strain evidence="1 2">HH3</strain>
    </source>
</reference>